<protein>
    <submittedName>
        <fullName evidence="1">Uncharacterized protein</fullName>
    </submittedName>
</protein>
<reference evidence="1" key="1">
    <citation type="submission" date="2018-05" db="EMBL/GenBank/DDBJ databases">
        <authorList>
            <person name="Lanie J.A."/>
            <person name="Ng W.-L."/>
            <person name="Kazmierczak K.M."/>
            <person name="Andrzejewski T.M."/>
            <person name="Davidsen T.M."/>
            <person name="Wayne K.J."/>
            <person name="Tettelin H."/>
            <person name="Glass J.I."/>
            <person name="Rusch D."/>
            <person name="Podicherti R."/>
            <person name="Tsui H.-C.T."/>
            <person name="Winkler M.E."/>
        </authorList>
    </citation>
    <scope>NUCLEOTIDE SEQUENCE</scope>
</reference>
<proteinExistence type="predicted"/>
<organism evidence="1">
    <name type="scientific">marine metagenome</name>
    <dbReference type="NCBI Taxonomy" id="408172"/>
    <lineage>
        <taxon>unclassified sequences</taxon>
        <taxon>metagenomes</taxon>
        <taxon>ecological metagenomes</taxon>
    </lineage>
</organism>
<sequence>AIMVVVSIFHTASVFATARQWVK</sequence>
<feature type="non-terminal residue" evidence="1">
    <location>
        <position position="1"/>
    </location>
</feature>
<name>A0A382GYL1_9ZZZZ</name>
<dbReference type="EMBL" id="UINC01058130">
    <property type="protein sequence ID" value="SVB80044.1"/>
    <property type="molecule type" value="Genomic_DNA"/>
</dbReference>
<evidence type="ECO:0000313" key="1">
    <source>
        <dbReference type="EMBL" id="SVB80044.1"/>
    </source>
</evidence>
<accession>A0A382GYL1</accession>
<gene>
    <name evidence="1" type="ORF">METZ01_LOCUS232898</name>
</gene>
<dbReference type="AlphaFoldDB" id="A0A382GYL1"/>